<dbReference type="AlphaFoldDB" id="M1MA99"/>
<dbReference type="NCBIfam" id="TIGR01510">
    <property type="entry name" value="coaD_prev_kdtB"/>
    <property type="match status" value="1"/>
</dbReference>
<feature type="binding site" evidence="9">
    <location>
        <position position="9"/>
    </location>
    <ligand>
        <name>substrate</name>
    </ligand>
</feature>
<comment type="pathway">
    <text evidence="9">Cofactor biosynthesis; coenzyme A biosynthesis; CoA from (R)-pantothenate: step 4/5.</text>
</comment>
<dbReference type="Proteomes" id="UP000011658">
    <property type="component" value="Chromosome"/>
</dbReference>
<dbReference type="InterPro" id="IPR001980">
    <property type="entry name" value="PPAT"/>
</dbReference>
<dbReference type="InterPro" id="IPR014729">
    <property type="entry name" value="Rossmann-like_a/b/a_fold"/>
</dbReference>
<dbReference type="PANTHER" id="PTHR21342">
    <property type="entry name" value="PHOSPHOPANTETHEINE ADENYLYLTRANSFERASE"/>
    <property type="match status" value="1"/>
</dbReference>
<evidence type="ECO:0000256" key="9">
    <source>
        <dbReference type="HAMAP-Rule" id="MF_00151"/>
    </source>
</evidence>
<dbReference type="Pfam" id="PF01467">
    <property type="entry name" value="CTP_transf_like"/>
    <property type="match status" value="1"/>
</dbReference>
<gene>
    <name evidence="9" type="primary">coaD</name>
    <name evidence="11" type="ORF">ST1E_0358</name>
</gene>
<evidence type="ECO:0000256" key="7">
    <source>
        <dbReference type="ARBA" id="ARBA00022993"/>
    </source>
</evidence>
<comment type="catalytic activity">
    <reaction evidence="8 9">
        <text>(R)-4'-phosphopantetheine + ATP + H(+) = 3'-dephospho-CoA + diphosphate</text>
        <dbReference type="Rhea" id="RHEA:19801"/>
        <dbReference type="ChEBI" id="CHEBI:15378"/>
        <dbReference type="ChEBI" id="CHEBI:30616"/>
        <dbReference type="ChEBI" id="CHEBI:33019"/>
        <dbReference type="ChEBI" id="CHEBI:57328"/>
        <dbReference type="ChEBI" id="CHEBI:61723"/>
        <dbReference type="EC" id="2.7.7.3"/>
    </reaction>
</comment>
<evidence type="ECO:0000256" key="5">
    <source>
        <dbReference type="ARBA" id="ARBA00022840"/>
    </source>
</evidence>
<dbReference type="PRINTS" id="PR01020">
    <property type="entry name" value="LPSBIOSNTHSS"/>
</dbReference>
<sequence length="157" mass="18026">MITAIYPGTFDPLTLGHENIILRASNIFDKVIVGIAHSRKKNPFFSIEERLTMAKSILKKHPNIEVESFSGLLKDFIRNKNAKLIIRGLRTTSDFEYEFQMAGMNRQLMPDIETFFMTTSPEYQYISGSIVREIANFGGDISKFVCPYVNNCFQEKK</sequence>
<keyword evidence="1 9" id="KW-0963">Cytoplasm</keyword>
<dbReference type="GO" id="GO:0015937">
    <property type="term" value="P:coenzyme A biosynthetic process"/>
    <property type="evidence" value="ECO:0007669"/>
    <property type="project" value="UniProtKB-UniRule"/>
</dbReference>
<comment type="similarity">
    <text evidence="9">Belongs to the bacterial CoaD family.</text>
</comment>
<comment type="subcellular location">
    <subcellularLocation>
        <location evidence="9">Cytoplasm</location>
    </subcellularLocation>
</comment>
<dbReference type="RefSeq" id="WP_015389310.1">
    <property type="nucleotide sequence ID" value="NC_020284.1"/>
</dbReference>
<keyword evidence="2 9" id="KW-0808">Transferase</keyword>
<dbReference type="CDD" id="cd02163">
    <property type="entry name" value="PPAT"/>
    <property type="match status" value="1"/>
</dbReference>
<feature type="binding site" evidence="9">
    <location>
        <position position="17"/>
    </location>
    <ligand>
        <name>ATP</name>
        <dbReference type="ChEBI" id="CHEBI:30616"/>
    </ligand>
</feature>
<proteinExistence type="inferred from homology"/>
<keyword evidence="12" id="KW-1185">Reference proteome</keyword>
<feature type="binding site" evidence="9">
    <location>
        <position position="87"/>
    </location>
    <ligand>
        <name>substrate</name>
    </ligand>
</feature>
<evidence type="ECO:0000259" key="10">
    <source>
        <dbReference type="Pfam" id="PF01467"/>
    </source>
</evidence>
<dbReference type="NCBIfam" id="TIGR00125">
    <property type="entry name" value="cyt_tran_rel"/>
    <property type="match status" value="1"/>
</dbReference>
<feature type="binding site" evidence="9">
    <location>
        <begin position="123"/>
        <end position="129"/>
    </location>
    <ligand>
        <name>ATP</name>
        <dbReference type="ChEBI" id="CHEBI:30616"/>
    </ligand>
</feature>
<evidence type="ECO:0000256" key="1">
    <source>
        <dbReference type="ARBA" id="ARBA00022490"/>
    </source>
</evidence>
<dbReference type="HAMAP" id="MF_00151">
    <property type="entry name" value="PPAT_bact"/>
    <property type="match status" value="1"/>
</dbReference>
<accession>M1MA99</accession>
<keyword evidence="3 9" id="KW-0548">Nucleotidyltransferase</keyword>
<evidence type="ECO:0000313" key="11">
    <source>
        <dbReference type="EMBL" id="AGF48825.1"/>
    </source>
</evidence>
<dbReference type="UniPathway" id="UPA00241">
    <property type="reaction ID" value="UER00355"/>
</dbReference>
<organism evidence="11 12">
    <name type="scientific">Candidatus Kinetoplastidibacterium galati TCC219</name>
    <dbReference type="NCBI Taxonomy" id="1208921"/>
    <lineage>
        <taxon>Bacteria</taxon>
        <taxon>Pseudomonadati</taxon>
        <taxon>Pseudomonadota</taxon>
        <taxon>Betaproteobacteria</taxon>
        <taxon>Candidatus Kinetoplastidibacterium</taxon>
    </lineage>
</organism>
<comment type="function">
    <text evidence="9">Reversibly transfers an adenylyl group from ATP to 4'-phosphopantetheine, yielding dephospho-CoA (dPCoA) and pyrophosphate.</text>
</comment>
<dbReference type="GO" id="GO:0004595">
    <property type="term" value="F:pantetheine-phosphate adenylyltransferase activity"/>
    <property type="evidence" value="ECO:0007669"/>
    <property type="project" value="UniProtKB-UniRule"/>
</dbReference>
<dbReference type="EMBL" id="CP003806">
    <property type="protein sequence ID" value="AGF48825.1"/>
    <property type="molecule type" value="Genomic_DNA"/>
</dbReference>
<keyword evidence="7 9" id="KW-0173">Coenzyme A biosynthesis</keyword>
<dbReference type="HOGENOM" id="CLU_100149_1_1_4"/>
<feature type="site" description="Transition state stabilizer" evidence="9">
    <location>
        <position position="17"/>
    </location>
</feature>
<feature type="binding site" evidence="9">
    <location>
        <position position="41"/>
    </location>
    <ligand>
        <name>substrate</name>
    </ligand>
</feature>
<feature type="binding site" evidence="9">
    <location>
        <begin position="9"/>
        <end position="10"/>
    </location>
    <ligand>
        <name>ATP</name>
        <dbReference type="ChEBI" id="CHEBI:30616"/>
    </ligand>
</feature>
<reference evidence="11 12" key="1">
    <citation type="journal article" date="2013" name="Genome Biol. Evol.">
        <title>Genome evolution and phylogenomic analysis of candidatus kinetoplastibacterium, the betaproteobacterial endosymbionts of strigomonas and angomonas.</title>
        <authorList>
            <person name="Alves J.M."/>
            <person name="Serrano M.G."/>
            <person name="Maia da Silva F."/>
            <person name="Voegtly L.J."/>
            <person name="Matveyev A.V."/>
            <person name="Teixeira M.M."/>
            <person name="Camargo E.P."/>
            <person name="Buck G.A."/>
        </authorList>
    </citation>
    <scope>NUCLEOTIDE SEQUENCE [LARGE SCALE GENOMIC DNA]</scope>
    <source>
        <strain evidence="11 12">TCC219</strain>
    </source>
</reference>
<dbReference type="PATRIC" id="fig|1208921.3.peg.101"/>
<comment type="cofactor">
    <cofactor evidence="9">
        <name>Mg(2+)</name>
        <dbReference type="ChEBI" id="CHEBI:18420"/>
    </cofactor>
</comment>
<protein>
    <recommendedName>
        <fullName evidence="9">Phosphopantetheine adenylyltransferase</fullName>
        <ecNumber evidence="9">2.7.7.3</ecNumber>
    </recommendedName>
    <alternativeName>
        <fullName evidence="9">Dephospho-CoA pyrophosphorylase</fullName>
    </alternativeName>
    <alternativeName>
        <fullName evidence="9">Pantetheine-phosphate adenylyltransferase</fullName>
        <shortName evidence="9">PPAT</shortName>
    </alternativeName>
</protein>
<feature type="binding site" evidence="9">
    <location>
        <begin position="88"/>
        <end position="90"/>
    </location>
    <ligand>
        <name>ATP</name>
        <dbReference type="ChEBI" id="CHEBI:30616"/>
    </ligand>
</feature>
<evidence type="ECO:0000256" key="8">
    <source>
        <dbReference type="ARBA" id="ARBA00029346"/>
    </source>
</evidence>
<evidence type="ECO:0000256" key="6">
    <source>
        <dbReference type="ARBA" id="ARBA00022842"/>
    </source>
</evidence>
<evidence type="ECO:0000256" key="4">
    <source>
        <dbReference type="ARBA" id="ARBA00022741"/>
    </source>
</evidence>
<evidence type="ECO:0000256" key="3">
    <source>
        <dbReference type="ARBA" id="ARBA00022695"/>
    </source>
</evidence>
<dbReference type="OrthoDB" id="9806661at2"/>
<dbReference type="SUPFAM" id="SSF52374">
    <property type="entry name" value="Nucleotidylyl transferase"/>
    <property type="match status" value="1"/>
</dbReference>
<name>M1MA99_9PROT</name>
<feature type="binding site" evidence="9">
    <location>
        <position position="73"/>
    </location>
    <ligand>
        <name>substrate</name>
    </ligand>
</feature>
<dbReference type="Gene3D" id="3.40.50.620">
    <property type="entry name" value="HUPs"/>
    <property type="match status" value="1"/>
</dbReference>
<dbReference type="GO" id="GO:0005737">
    <property type="term" value="C:cytoplasm"/>
    <property type="evidence" value="ECO:0007669"/>
    <property type="project" value="UniProtKB-SubCell"/>
</dbReference>
<keyword evidence="6 9" id="KW-0460">Magnesium</keyword>
<keyword evidence="4 9" id="KW-0547">Nucleotide-binding</keyword>
<dbReference type="STRING" id="1208921.ST1E_0358"/>
<dbReference type="GO" id="GO:0005524">
    <property type="term" value="F:ATP binding"/>
    <property type="evidence" value="ECO:0007669"/>
    <property type="project" value="UniProtKB-KW"/>
</dbReference>
<dbReference type="InterPro" id="IPR004821">
    <property type="entry name" value="Cyt_trans-like"/>
</dbReference>
<dbReference type="PANTHER" id="PTHR21342:SF1">
    <property type="entry name" value="PHOSPHOPANTETHEINE ADENYLYLTRANSFERASE"/>
    <property type="match status" value="1"/>
</dbReference>
<keyword evidence="5 9" id="KW-0067">ATP-binding</keyword>
<dbReference type="KEGG" id="kga:ST1E_0358"/>
<feature type="domain" description="Cytidyltransferase-like" evidence="10">
    <location>
        <begin position="5"/>
        <end position="133"/>
    </location>
</feature>
<evidence type="ECO:0000313" key="12">
    <source>
        <dbReference type="Proteomes" id="UP000011658"/>
    </source>
</evidence>
<feature type="binding site" evidence="9">
    <location>
        <position position="98"/>
    </location>
    <ligand>
        <name>ATP</name>
        <dbReference type="ChEBI" id="CHEBI:30616"/>
    </ligand>
</feature>
<comment type="subunit">
    <text evidence="9">Homohexamer.</text>
</comment>
<dbReference type="eggNOG" id="COG0669">
    <property type="taxonomic scope" value="Bacteria"/>
</dbReference>
<evidence type="ECO:0000256" key="2">
    <source>
        <dbReference type="ARBA" id="ARBA00022679"/>
    </source>
</evidence>
<dbReference type="EC" id="2.7.7.3" evidence="9"/>